<feature type="region of interest" description="Disordered" evidence="5">
    <location>
        <begin position="188"/>
        <end position="211"/>
    </location>
</feature>
<reference evidence="6" key="1">
    <citation type="journal article" date="2020" name="Phytopathology">
        <title>Genome sequence of the chestnut blight fungus Cryphonectria parasitica EP155: A fundamental resource for an archetypical invasive plant pathogen.</title>
        <authorList>
            <person name="Crouch J.A."/>
            <person name="Dawe A."/>
            <person name="Aerts A."/>
            <person name="Barry K."/>
            <person name="Churchill A.C.L."/>
            <person name="Grimwood J."/>
            <person name="Hillman B."/>
            <person name="Milgroom M.G."/>
            <person name="Pangilinan J."/>
            <person name="Smith M."/>
            <person name="Salamov A."/>
            <person name="Schmutz J."/>
            <person name="Yadav J."/>
            <person name="Grigoriev I.V."/>
            <person name="Nuss D."/>
        </authorList>
    </citation>
    <scope>NUCLEOTIDE SEQUENCE</scope>
    <source>
        <strain evidence="6">EP155</strain>
    </source>
</reference>
<comment type="caution">
    <text evidence="6">The sequence shown here is derived from an EMBL/GenBank/DDBJ whole genome shotgun (WGS) entry which is preliminary data.</text>
</comment>
<comment type="similarity">
    <text evidence="1">Belongs to the universal ribosomal protein uL23 family.</text>
</comment>
<keyword evidence="3" id="KW-0687">Ribonucleoprotein</keyword>
<dbReference type="PANTHER" id="PTHR12059">
    <property type="entry name" value="RIBOSOMAL PROTEIN L23-RELATED"/>
    <property type="match status" value="1"/>
</dbReference>
<dbReference type="PANTHER" id="PTHR12059:SF5">
    <property type="entry name" value="LARGE RIBOSOMAL SUBUNIT PROTEIN UL23M"/>
    <property type="match status" value="1"/>
</dbReference>
<dbReference type="InterPro" id="IPR012678">
    <property type="entry name" value="Ribosomal_uL23/eL15/eS24_sf"/>
</dbReference>
<evidence type="ECO:0000256" key="2">
    <source>
        <dbReference type="ARBA" id="ARBA00022980"/>
    </source>
</evidence>
<keyword evidence="2" id="KW-0689">Ribosomal protein</keyword>
<dbReference type="Proteomes" id="UP000803844">
    <property type="component" value="Unassembled WGS sequence"/>
</dbReference>
<accession>A0A9P5CRJ5</accession>
<name>A0A9P5CRJ5_CRYP1</name>
<dbReference type="OrthoDB" id="275582at2759"/>
<protein>
    <recommendedName>
        <fullName evidence="4">Large ribosomal subunit protein uL23m</fullName>
    </recommendedName>
</protein>
<dbReference type="GO" id="GO:0005762">
    <property type="term" value="C:mitochondrial large ribosomal subunit"/>
    <property type="evidence" value="ECO:0007669"/>
    <property type="project" value="TreeGrafter"/>
</dbReference>
<gene>
    <name evidence="6" type="ORF">M406DRAFT_338336</name>
</gene>
<dbReference type="GeneID" id="63838465"/>
<organism evidence="6 7">
    <name type="scientific">Cryphonectria parasitica (strain ATCC 38755 / EP155)</name>
    <dbReference type="NCBI Taxonomy" id="660469"/>
    <lineage>
        <taxon>Eukaryota</taxon>
        <taxon>Fungi</taxon>
        <taxon>Dikarya</taxon>
        <taxon>Ascomycota</taxon>
        <taxon>Pezizomycotina</taxon>
        <taxon>Sordariomycetes</taxon>
        <taxon>Sordariomycetidae</taxon>
        <taxon>Diaporthales</taxon>
        <taxon>Cryphonectriaceae</taxon>
        <taxon>Cryphonectria-Endothia species complex</taxon>
        <taxon>Cryphonectria</taxon>
    </lineage>
</organism>
<evidence type="ECO:0000313" key="7">
    <source>
        <dbReference type="Proteomes" id="UP000803844"/>
    </source>
</evidence>
<dbReference type="Pfam" id="PF00276">
    <property type="entry name" value="Ribosomal_L23"/>
    <property type="match status" value="1"/>
</dbReference>
<dbReference type="GO" id="GO:0003735">
    <property type="term" value="F:structural constituent of ribosome"/>
    <property type="evidence" value="ECO:0007669"/>
    <property type="project" value="InterPro"/>
</dbReference>
<dbReference type="EMBL" id="MU032346">
    <property type="protein sequence ID" value="KAF3767597.1"/>
    <property type="molecule type" value="Genomic_DNA"/>
</dbReference>
<dbReference type="InterPro" id="IPR013025">
    <property type="entry name" value="Ribosomal_uL23-like"/>
</dbReference>
<dbReference type="AlphaFoldDB" id="A0A9P5CRJ5"/>
<evidence type="ECO:0000313" key="6">
    <source>
        <dbReference type="EMBL" id="KAF3767597.1"/>
    </source>
</evidence>
<dbReference type="InterPro" id="IPR012677">
    <property type="entry name" value="Nucleotide-bd_a/b_plait_sf"/>
</dbReference>
<dbReference type="GO" id="GO:0032543">
    <property type="term" value="P:mitochondrial translation"/>
    <property type="evidence" value="ECO:0007669"/>
    <property type="project" value="TreeGrafter"/>
</dbReference>
<dbReference type="SUPFAM" id="SSF54189">
    <property type="entry name" value="Ribosomal proteins S24e, L23 and L15e"/>
    <property type="match status" value="1"/>
</dbReference>
<evidence type="ECO:0000256" key="4">
    <source>
        <dbReference type="ARBA" id="ARBA00039977"/>
    </source>
</evidence>
<evidence type="ECO:0000256" key="3">
    <source>
        <dbReference type="ARBA" id="ARBA00023274"/>
    </source>
</evidence>
<evidence type="ECO:0000256" key="5">
    <source>
        <dbReference type="SAM" id="MobiDB-lite"/>
    </source>
</evidence>
<keyword evidence="7" id="KW-1185">Reference proteome</keyword>
<dbReference type="Gene3D" id="3.30.70.330">
    <property type="match status" value="1"/>
</dbReference>
<evidence type="ECO:0000256" key="1">
    <source>
        <dbReference type="ARBA" id="ARBA00006700"/>
    </source>
</evidence>
<dbReference type="RefSeq" id="XP_040778558.1">
    <property type="nucleotide sequence ID" value="XM_040921336.1"/>
</dbReference>
<sequence>MATKAVAKAADTAVEGIARKAPFRLGQKQVYLPNHIITFLRPKEGQSPTTATFQVPLTFNKLDFRDYLYNVYDVEVNSVRSFINQKRPQQRSLGGMGGRWYRPRSQKLMIVDLKKPFVWPERPAEEDMAPWDHALFKNVEGGHEKDVSEAERRVRGTPVLRMYDEKDLDRARLAKRAKELLEGKRKWTPGSEWGELETTAGATSEKDVKRP</sequence>
<proteinExistence type="inferred from homology"/>